<dbReference type="SUPFAM" id="SSF101908">
    <property type="entry name" value="Putative isomerase YbhE"/>
    <property type="match status" value="1"/>
</dbReference>
<keyword evidence="4" id="KW-1185">Reference proteome</keyword>
<proteinExistence type="predicted"/>
<protein>
    <submittedName>
        <fullName evidence="3">LVIVD repeat-containing protein</fullName>
    </submittedName>
</protein>
<dbReference type="EMBL" id="JBHUHV010000029">
    <property type="protein sequence ID" value="MFD2067241.1"/>
    <property type="molecule type" value="Genomic_DNA"/>
</dbReference>
<reference evidence="4" key="1">
    <citation type="journal article" date="2019" name="Int. J. Syst. Evol. Microbiol.">
        <title>The Global Catalogue of Microorganisms (GCM) 10K type strain sequencing project: providing services to taxonomists for standard genome sequencing and annotation.</title>
        <authorList>
            <consortium name="The Broad Institute Genomics Platform"/>
            <consortium name="The Broad Institute Genome Sequencing Center for Infectious Disease"/>
            <person name="Wu L."/>
            <person name="Ma J."/>
        </authorList>
    </citation>
    <scope>NUCLEOTIDE SEQUENCE [LARGE SCALE GENOMIC DNA]</scope>
    <source>
        <strain evidence="4">JCM 16545</strain>
    </source>
</reference>
<evidence type="ECO:0000313" key="3">
    <source>
        <dbReference type="EMBL" id="MFD2067241.1"/>
    </source>
</evidence>
<dbReference type="PROSITE" id="PS51257">
    <property type="entry name" value="PROKAR_LIPOPROTEIN"/>
    <property type="match status" value="1"/>
</dbReference>
<keyword evidence="2" id="KW-0732">Signal</keyword>
<feature type="signal peptide" evidence="2">
    <location>
        <begin position="1"/>
        <end position="28"/>
    </location>
</feature>
<feature type="chain" id="PRO_5046479930" evidence="2">
    <location>
        <begin position="29"/>
        <end position="428"/>
    </location>
</feature>
<organism evidence="3 4">
    <name type="scientific">Pontibacter silvestris</name>
    <dbReference type="NCBI Taxonomy" id="2305183"/>
    <lineage>
        <taxon>Bacteria</taxon>
        <taxon>Pseudomonadati</taxon>
        <taxon>Bacteroidota</taxon>
        <taxon>Cytophagia</taxon>
        <taxon>Cytophagales</taxon>
        <taxon>Hymenobacteraceae</taxon>
        <taxon>Pontibacter</taxon>
    </lineage>
</organism>
<dbReference type="Pfam" id="PF08309">
    <property type="entry name" value="LVIVD"/>
    <property type="match status" value="3"/>
</dbReference>
<evidence type="ECO:0000256" key="1">
    <source>
        <dbReference type="SAM" id="MobiDB-lite"/>
    </source>
</evidence>
<feature type="region of interest" description="Disordered" evidence="1">
    <location>
        <begin position="188"/>
        <end position="212"/>
    </location>
</feature>
<dbReference type="InterPro" id="IPR013211">
    <property type="entry name" value="LVIVD"/>
</dbReference>
<dbReference type="Proteomes" id="UP001597369">
    <property type="component" value="Unassembled WGS sequence"/>
</dbReference>
<name>A0ABW4WXZ8_9BACT</name>
<dbReference type="RefSeq" id="WP_229960942.1">
    <property type="nucleotide sequence ID" value="NZ_JAJJWI010000009.1"/>
</dbReference>
<feature type="compositionally biased region" description="Gly residues" evidence="1">
    <location>
        <begin position="200"/>
        <end position="212"/>
    </location>
</feature>
<evidence type="ECO:0000313" key="4">
    <source>
        <dbReference type="Proteomes" id="UP001597369"/>
    </source>
</evidence>
<sequence length="428" mass="47522">MRKQRLLILQHTLFLLLLTPMLLLSACADECETTVTYTVQEPVYMLREDLRNAVKVSPARVLQEPGKIYVKDTYLFINEINKGIHIVDNSKPETPHIINFIDIPGNIDMAVKDNILYADSYIDLVALDISNPQDVKLVKRVENIFPVNNMIVNDTAQVFVSEYTERTVTEAIGADCDGNITSPMPFFDSAGNYSSPETPGGRGDAGSPGKGGSMARFTISGDQLYTVSLTDMQLFDISNPANPQKGEKIALGWGIETIFPYNDKLFIGSTNGMHIYDNTNPASPVHLSTYEHVNSCDPVVVDGDLAWVTLRSGNACAGFTNQLDVIDISNARNPLLVKSYPMQNPHGLGIDRSTLFLCEGSFGLKVFDLKDHLKLDENMLAHYAEHDAFDVIPHGRYLLLIGQDGLYQYDYSNLDKIKLLGKIPVYHP</sequence>
<comment type="caution">
    <text evidence="3">The sequence shown here is derived from an EMBL/GenBank/DDBJ whole genome shotgun (WGS) entry which is preliminary data.</text>
</comment>
<accession>A0ABW4WXZ8</accession>
<evidence type="ECO:0000256" key="2">
    <source>
        <dbReference type="SAM" id="SignalP"/>
    </source>
</evidence>
<gene>
    <name evidence="3" type="ORF">ACFSKU_10130</name>
</gene>